<name>A0AA88XXS7_PINIB</name>
<keyword evidence="7" id="KW-0807">Transducer</keyword>
<dbReference type="InterPro" id="IPR017452">
    <property type="entry name" value="GPCR_Rhodpsn_7TM"/>
</dbReference>
<feature type="transmembrane region" description="Helical" evidence="9">
    <location>
        <begin position="198"/>
        <end position="222"/>
    </location>
</feature>
<accession>A0AA88XXS7</accession>
<keyword evidence="3 9" id="KW-1133">Transmembrane helix</keyword>
<reference evidence="11" key="1">
    <citation type="submission" date="2019-08" db="EMBL/GenBank/DDBJ databases">
        <title>The improved chromosome-level genome for the pearl oyster Pinctada fucata martensii using PacBio sequencing and Hi-C.</title>
        <authorList>
            <person name="Zheng Z."/>
        </authorList>
    </citation>
    <scope>NUCLEOTIDE SEQUENCE</scope>
    <source>
        <strain evidence="11">ZZ-2019</strain>
        <tissue evidence="11">Adductor muscle</tissue>
    </source>
</reference>
<organism evidence="11 12">
    <name type="scientific">Pinctada imbricata</name>
    <name type="common">Atlantic pearl-oyster</name>
    <name type="synonym">Pinctada martensii</name>
    <dbReference type="NCBI Taxonomy" id="66713"/>
    <lineage>
        <taxon>Eukaryota</taxon>
        <taxon>Metazoa</taxon>
        <taxon>Spiralia</taxon>
        <taxon>Lophotrochozoa</taxon>
        <taxon>Mollusca</taxon>
        <taxon>Bivalvia</taxon>
        <taxon>Autobranchia</taxon>
        <taxon>Pteriomorphia</taxon>
        <taxon>Pterioida</taxon>
        <taxon>Pterioidea</taxon>
        <taxon>Pteriidae</taxon>
        <taxon>Pinctada</taxon>
    </lineage>
</organism>
<dbReference type="PANTHER" id="PTHR45695:SF9">
    <property type="entry name" value="LEUCOKININ RECEPTOR"/>
    <property type="match status" value="1"/>
</dbReference>
<proteinExistence type="predicted"/>
<dbReference type="Pfam" id="PF00001">
    <property type="entry name" value="7tm_1"/>
    <property type="match status" value="1"/>
</dbReference>
<evidence type="ECO:0000256" key="6">
    <source>
        <dbReference type="ARBA" id="ARBA00023170"/>
    </source>
</evidence>
<dbReference type="InterPro" id="IPR000276">
    <property type="entry name" value="GPCR_Rhodpsn"/>
</dbReference>
<evidence type="ECO:0000259" key="10">
    <source>
        <dbReference type="PROSITE" id="PS50262"/>
    </source>
</evidence>
<dbReference type="Gene3D" id="1.20.1070.10">
    <property type="entry name" value="Rhodopsin 7-helix transmembrane proteins"/>
    <property type="match status" value="1"/>
</dbReference>
<keyword evidence="2 9" id="KW-0812">Transmembrane</keyword>
<comment type="caution">
    <text evidence="11">The sequence shown here is derived from an EMBL/GenBank/DDBJ whole genome shotgun (WGS) entry which is preliminary data.</text>
</comment>
<feature type="transmembrane region" description="Helical" evidence="9">
    <location>
        <begin position="12"/>
        <end position="33"/>
    </location>
</feature>
<feature type="transmembrane region" description="Helical" evidence="9">
    <location>
        <begin position="67"/>
        <end position="94"/>
    </location>
</feature>
<dbReference type="PANTHER" id="PTHR45695">
    <property type="entry name" value="LEUCOKININ RECEPTOR-RELATED"/>
    <property type="match status" value="1"/>
</dbReference>
<evidence type="ECO:0000256" key="2">
    <source>
        <dbReference type="ARBA" id="ARBA00022692"/>
    </source>
</evidence>
<evidence type="ECO:0000256" key="1">
    <source>
        <dbReference type="ARBA" id="ARBA00004141"/>
    </source>
</evidence>
<evidence type="ECO:0000313" key="12">
    <source>
        <dbReference type="Proteomes" id="UP001186944"/>
    </source>
</evidence>
<dbReference type="PROSITE" id="PS50262">
    <property type="entry name" value="G_PROTEIN_RECEP_F1_2"/>
    <property type="match status" value="1"/>
</dbReference>
<dbReference type="SUPFAM" id="SSF81321">
    <property type="entry name" value="Family A G protein-coupled receptor-like"/>
    <property type="match status" value="1"/>
</dbReference>
<evidence type="ECO:0000313" key="11">
    <source>
        <dbReference type="EMBL" id="KAK3090420.1"/>
    </source>
</evidence>
<keyword evidence="6" id="KW-0675">Receptor</keyword>
<gene>
    <name evidence="11" type="ORF">FSP39_011719</name>
</gene>
<feature type="domain" description="G-protein coupled receptors family 1 profile" evidence="10">
    <location>
        <begin position="1"/>
        <end position="219"/>
    </location>
</feature>
<keyword evidence="5 9" id="KW-0472">Membrane</keyword>
<evidence type="ECO:0000256" key="8">
    <source>
        <dbReference type="SAM" id="MobiDB-lite"/>
    </source>
</evidence>
<dbReference type="GO" id="GO:0004930">
    <property type="term" value="F:G protein-coupled receptor activity"/>
    <property type="evidence" value="ECO:0007669"/>
    <property type="project" value="UniProtKB-KW"/>
</dbReference>
<comment type="subcellular location">
    <subcellularLocation>
        <location evidence="1">Membrane</location>
        <topology evidence="1">Multi-pass membrane protein</topology>
    </subcellularLocation>
</comment>
<evidence type="ECO:0000256" key="4">
    <source>
        <dbReference type="ARBA" id="ARBA00023040"/>
    </source>
</evidence>
<evidence type="ECO:0000256" key="7">
    <source>
        <dbReference type="ARBA" id="ARBA00023224"/>
    </source>
</evidence>
<dbReference type="AlphaFoldDB" id="A0AA88XXS7"/>
<keyword evidence="12" id="KW-1185">Reference proteome</keyword>
<protein>
    <recommendedName>
        <fullName evidence="10">G-protein coupled receptors family 1 profile domain-containing protein</fullName>
    </recommendedName>
</protein>
<keyword evidence="4" id="KW-0297">G-protein coupled receptor</keyword>
<feature type="transmembrane region" description="Helical" evidence="9">
    <location>
        <begin position="160"/>
        <end position="178"/>
    </location>
</feature>
<dbReference type="Proteomes" id="UP001186944">
    <property type="component" value="Unassembled WGS sequence"/>
</dbReference>
<dbReference type="EMBL" id="VSWD01000010">
    <property type="protein sequence ID" value="KAK3090420.1"/>
    <property type="molecule type" value="Genomic_DNA"/>
</dbReference>
<sequence length="298" mass="33509">MKSRRWCTAGKSHKILIIVWAMSLLLSSPPLYIMNTEETRYYNNVTSVTLMFCSDITVNEAGKKAFFVYKILVMFALPTLVMSVCYTGVIYTLWISSRQLTQLTSLPSTSTSLEKVFLRTKNIAGNIPCSSESPFRTRNRSPQARCRNKSTDVLKARRQVIKILIAVVVVFLICWGPPLIMDAVLKFSPELGFSNTAFYIRTSLGCLPYLQSCMNPFIYCFMSKKFRKSVFSICRSRHCLCGALICSRNRHHASVVTFEMDSKLSNGTTQTRATVRNSQSASSDENTCLHSASAKCPS</sequence>
<dbReference type="PRINTS" id="PR00237">
    <property type="entry name" value="GPCRRHODOPSN"/>
</dbReference>
<evidence type="ECO:0000256" key="9">
    <source>
        <dbReference type="SAM" id="Phobius"/>
    </source>
</evidence>
<feature type="region of interest" description="Disordered" evidence="8">
    <location>
        <begin position="269"/>
        <end position="298"/>
    </location>
</feature>
<evidence type="ECO:0000256" key="5">
    <source>
        <dbReference type="ARBA" id="ARBA00023136"/>
    </source>
</evidence>
<evidence type="ECO:0000256" key="3">
    <source>
        <dbReference type="ARBA" id="ARBA00022989"/>
    </source>
</evidence>
<dbReference type="GO" id="GO:0005886">
    <property type="term" value="C:plasma membrane"/>
    <property type="evidence" value="ECO:0007669"/>
    <property type="project" value="TreeGrafter"/>
</dbReference>
<feature type="compositionally biased region" description="Polar residues" evidence="8">
    <location>
        <begin position="269"/>
        <end position="290"/>
    </location>
</feature>